<organism evidence="1 2">
    <name type="scientific">Acanthopleuribacter pedis</name>
    <dbReference type="NCBI Taxonomy" id="442870"/>
    <lineage>
        <taxon>Bacteria</taxon>
        <taxon>Pseudomonadati</taxon>
        <taxon>Acidobacteriota</taxon>
        <taxon>Holophagae</taxon>
        <taxon>Acanthopleuribacterales</taxon>
        <taxon>Acanthopleuribacteraceae</taxon>
        <taxon>Acanthopleuribacter</taxon>
    </lineage>
</organism>
<dbReference type="AlphaFoldDB" id="A0A8J7QKD5"/>
<reference evidence="1" key="1">
    <citation type="submission" date="2021-03" db="EMBL/GenBank/DDBJ databases">
        <authorList>
            <person name="Wang G."/>
        </authorList>
    </citation>
    <scope>NUCLEOTIDE SEQUENCE</scope>
    <source>
        <strain evidence="1">KCTC 12899</strain>
    </source>
</reference>
<dbReference type="EMBL" id="JAFREP010000025">
    <property type="protein sequence ID" value="MBO1321560.1"/>
    <property type="molecule type" value="Genomic_DNA"/>
</dbReference>
<sequence>MSSNQLFLFGSNQKVRRRGSIRKGSVFSELVSLLYAFDSSEQALFPGLTLQIFTAAKPDPRELNETIDLVAPLYDEIFGHFVTFIVD</sequence>
<name>A0A8J7QKD5_9BACT</name>
<comment type="caution">
    <text evidence="1">The sequence shown here is derived from an EMBL/GenBank/DDBJ whole genome shotgun (WGS) entry which is preliminary data.</text>
</comment>
<evidence type="ECO:0000313" key="1">
    <source>
        <dbReference type="EMBL" id="MBO1321560.1"/>
    </source>
</evidence>
<evidence type="ECO:0000313" key="2">
    <source>
        <dbReference type="Proteomes" id="UP000664417"/>
    </source>
</evidence>
<keyword evidence="2" id="KW-1185">Reference proteome</keyword>
<dbReference type="Proteomes" id="UP000664417">
    <property type="component" value="Unassembled WGS sequence"/>
</dbReference>
<gene>
    <name evidence="1" type="ORF">J3U88_23990</name>
</gene>
<proteinExistence type="predicted"/>
<protein>
    <submittedName>
        <fullName evidence="1">Uncharacterized protein</fullName>
    </submittedName>
</protein>
<dbReference type="RefSeq" id="WP_207861534.1">
    <property type="nucleotide sequence ID" value="NZ_JAFREP010000025.1"/>
</dbReference>
<accession>A0A8J7QKD5</accession>